<reference evidence="1" key="1">
    <citation type="submission" date="2019-10" db="EMBL/GenBank/DDBJ databases">
        <title>Conservation and host-specific expression of non-tandemly repeated heterogenous ribosome RNA gene in arbuscular mycorrhizal fungi.</title>
        <authorList>
            <person name="Maeda T."/>
            <person name="Kobayashi Y."/>
            <person name="Nakagawa T."/>
            <person name="Ezawa T."/>
            <person name="Yamaguchi K."/>
            <person name="Bino T."/>
            <person name="Nishimoto Y."/>
            <person name="Shigenobu S."/>
            <person name="Kawaguchi M."/>
        </authorList>
    </citation>
    <scope>NUCLEOTIDE SEQUENCE</scope>
    <source>
        <strain evidence="1">HR1</strain>
    </source>
</reference>
<accession>A0A8H3R5B8</accession>
<protein>
    <submittedName>
        <fullName evidence="1">Uncharacterized protein</fullName>
    </submittedName>
</protein>
<sequence>MGHSNVELLLKEIAVREFWKTVVSLQKHKLEAIAKRTILMNDGEKESSTYGIFPTHIQELALNSGNTCDYISTSISRHECGKELANGYCASHTESRTKTQYAIQPSIGAKEGNSQKTADPREEILDTIISLREEDFDITLVRLYELQAYFKRACYLRISTQIHRIYISFTQNTQSFYQKVQKQIQNIYRLAVKLNPLRK</sequence>
<name>A0A8H3R5B8_9GLOM</name>
<proteinExistence type="predicted"/>
<evidence type="ECO:0000313" key="2">
    <source>
        <dbReference type="Proteomes" id="UP000615446"/>
    </source>
</evidence>
<dbReference type="EMBL" id="BLAL01000324">
    <property type="protein sequence ID" value="GET03493.1"/>
    <property type="molecule type" value="Genomic_DNA"/>
</dbReference>
<organism evidence="1 2">
    <name type="scientific">Rhizophagus clarus</name>
    <dbReference type="NCBI Taxonomy" id="94130"/>
    <lineage>
        <taxon>Eukaryota</taxon>
        <taxon>Fungi</taxon>
        <taxon>Fungi incertae sedis</taxon>
        <taxon>Mucoromycota</taxon>
        <taxon>Glomeromycotina</taxon>
        <taxon>Glomeromycetes</taxon>
        <taxon>Glomerales</taxon>
        <taxon>Glomeraceae</taxon>
        <taxon>Rhizophagus</taxon>
    </lineage>
</organism>
<evidence type="ECO:0000313" key="1">
    <source>
        <dbReference type="EMBL" id="GET03493.1"/>
    </source>
</evidence>
<dbReference type="Proteomes" id="UP000615446">
    <property type="component" value="Unassembled WGS sequence"/>
</dbReference>
<comment type="caution">
    <text evidence="1">The sequence shown here is derived from an EMBL/GenBank/DDBJ whole genome shotgun (WGS) entry which is preliminary data.</text>
</comment>
<dbReference type="AlphaFoldDB" id="A0A8H3R5B8"/>
<gene>
    <name evidence="1" type="ORF">RCL2_002983300</name>
</gene>